<dbReference type="Pfam" id="PF24293">
    <property type="entry name" value="TPR_Edg1"/>
    <property type="match status" value="1"/>
</dbReference>
<dbReference type="SUPFAM" id="SSF48371">
    <property type="entry name" value="ARM repeat"/>
    <property type="match status" value="1"/>
</dbReference>
<accession>A0AAV5SNW1</accession>
<dbReference type="AlphaFoldDB" id="A0AAV5SNW1"/>
<evidence type="ECO:0000259" key="2">
    <source>
        <dbReference type="Pfam" id="PF24293"/>
    </source>
</evidence>
<name>A0AAV5SNW1_9BILA</name>
<evidence type="ECO:0000256" key="1">
    <source>
        <dbReference type="SAM" id="MobiDB-lite"/>
    </source>
</evidence>
<dbReference type="EMBL" id="BTSX01000002">
    <property type="protein sequence ID" value="GMS84886.1"/>
    <property type="molecule type" value="Genomic_DNA"/>
</dbReference>
<evidence type="ECO:0000313" key="3">
    <source>
        <dbReference type="EMBL" id="GMS84886.1"/>
    </source>
</evidence>
<feature type="compositionally biased region" description="Basic and acidic residues" evidence="1">
    <location>
        <begin position="907"/>
        <end position="919"/>
    </location>
</feature>
<feature type="domain" description="Edg1 TPR repeats region" evidence="2">
    <location>
        <begin position="211"/>
        <end position="583"/>
    </location>
</feature>
<feature type="non-terminal residue" evidence="3">
    <location>
        <position position="1"/>
    </location>
</feature>
<proteinExistence type="predicted"/>
<feature type="region of interest" description="Disordered" evidence="1">
    <location>
        <begin position="905"/>
        <end position="942"/>
    </location>
</feature>
<organism evidence="3 4">
    <name type="scientific">Pristionchus entomophagus</name>
    <dbReference type="NCBI Taxonomy" id="358040"/>
    <lineage>
        <taxon>Eukaryota</taxon>
        <taxon>Metazoa</taxon>
        <taxon>Ecdysozoa</taxon>
        <taxon>Nematoda</taxon>
        <taxon>Chromadorea</taxon>
        <taxon>Rhabditida</taxon>
        <taxon>Rhabditina</taxon>
        <taxon>Diplogasteromorpha</taxon>
        <taxon>Diplogasteroidea</taxon>
        <taxon>Neodiplogasteridae</taxon>
        <taxon>Pristionchus</taxon>
    </lineage>
</organism>
<sequence length="942" mass="107153">RLRTGRHWLIVSLQIYSKMSLTSYEEKRLQEIRNFEECLQDGFELYTTGKSAIEYHFGSKKLKQVFEAAFDADELKNECIDLADRLLFIIERYIGKHIKKQLEKGLTKEEAKLFVRRIGVFWQIYELENVDGLMGDEMKSRMHILLSDIDQSLLHFRDKTELKNLPSDLISSLESMSIYDRTSPTLQMSRMHQNDSDIYKTEWEDDQEETMSTEITDRVNTMLDDLLKGTYSMVELVKLNDLDCLLKSSDSTALSKRLLSIWWSLIESKDLKVQEAALRLIRFVLLSSRGKDEFVHLFHQLYLEKEKRLPSFTLTPLLPDGTKVITSLINSMRSHDEMQRDEEKATLIYRQFHWLAMVSPAEIVSSLLQRCFTDKRIVAPSVKLLCSLPSLCLLCSPSSSNGLIMSSLVSIARSADYSITEEREALVYLIASLTRHKKNGCDRPVVNAQRVFKTFVTDSIASRNEDKLSVALSLLVRLFSTGETKHSVIHFSTKLGEKNEDEMDGPDLLLFLLDLMGKTEQDGNMTIFELTKKTVKQFGSKLREDGVVWDGETCAFILNRLSSHQWFVKVAVTQWFGSVLGDPLRQIPSGLLACLSAEHTHLFDQIVVPFDFSPVDCFLRSLYEVSIWDLPFALSFLDMGVAVPPLDDNMADKLSIAIVDVSSPFRASNWQFLLPFLPLTQRLVNLLDVTIDCRLERINGAIYHSIHNQRALNILARATKLAFLTNEEDEGRDNHWALLQFFCSVAKSYIDGEMESWKKFQKMKAKDAFNGTRWCDSGMEKVSSTEYVLTQCATLFPLTVSLTHIVPKVPPCLQVLLSTISGYLSEFYSRPLLSSLDSAPTGSVPDTTVYAYARGTNPAAGDYGNRGAKKEHCATNQLFDLSGRDRSIGAARAINDTTMSTMIENKLTWREEEKKKEGEGAYGGHSNTNNSNKRRNKNGRKK</sequence>
<keyword evidence="4" id="KW-1185">Reference proteome</keyword>
<dbReference type="Proteomes" id="UP001432027">
    <property type="component" value="Unassembled WGS sequence"/>
</dbReference>
<dbReference type="InterPro" id="IPR016024">
    <property type="entry name" value="ARM-type_fold"/>
</dbReference>
<evidence type="ECO:0000313" key="4">
    <source>
        <dbReference type="Proteomes" id="UP001432027"/>
    </source>
</evidence>
<comment type="caution">
    <text evidence="3">The sequence shown here is derived from an EMBL/GenBank/DDBJ whole genome shotgun (WGS) entry which is preliminary data.</text>
</comment>
<dbReference type="InterPro" id="IPR056581">
    <property type="entry name" value="TPR_Edg1"/>
</dbReference>
<protein>
    <recommendedName>
        <fullName evidence="2">Edg1 TPR repeats region domain-containing protein</fullName>
    </recommendedName>
</protein>
<reference evidence="3" key="1">
    <citation type="submission" date="2023-10" db="EMBL/GenBank/DDBJ databases">
        <title>Genome assembly of Pristionchus species.</title>
        <authorList>
            <person name="Yoshida K."/>
            <person name="Sommer R.J."/>
        </authorList>
    </citation>
    <scope>NUCLEOTIDE SEQUENCE</scope>
    <source>
        <strain evidence="3">RS0144</strain>
    </source>
</reference>
<gene>
    <name evidence="3" type="ORF">PENTCL1PPCAC_7061</name>
</gene>
<feature type="compositionally biased region" description="Basic residues" evidence="1">
    <location>
        <begin position="932"/>
        <end position="942"/>
    </location>
</feature>